<evidence type="ECO:0000256" key="2">
    <source>
        <dbReference type="ARBA" id="ARBA00022741"/>
    </source>
</evidence>
<keyword evidence="4" id="KW-0342">GTP-binding</keyword>
<proteinExistence type="predicted"/>
<organism evidence="8 9">
    <name type="scientific">Metabacillus malikii</name>
    <dbReference type="NCBI Taxonomy" id="1504265"/>
    <lineage>
        <taxon>Bacteria</taxon>
        <taxon>Bacillati</taxon>
        <taxon>Bacillota</taxon>
        <taxon>Bacilli</taxon>
        <taxon>Bacillales</taxon>
        <taxon>Bacillaceae</taxon>
        <taxon>Metabacillus</taxon>
    </lineage>
</organism>
<dbReference type="SUPFAM" id="SSF52540">
    <property type="entry name" value="P-loop containing nucleoside triphosphate hydrolases"/>
    <property type="match status" value="2"/>
</dbReference>
<dbReference type="PANTHER" id="PTHR10465">
    <property type="entry name" value="TRANSMEMBRANE GTPASE FZO1"/>
    <property type="match status" value="1"/>
</dbReference>
<evidence type="ECO:0000256" key="3">
    <source>
        <dbReference type="ARBA" id="ARBA00022801"/>
    </source>
</evidence>
<feature type="domain" description="Dynamin N-terminal" evidence="7">
    <location>
        <begin position="622"/>
        <end position="843"/>
    </location>
</feature>
<evidence type="ECO:0000256" key="5">
    <source>
        <dbReference type="ARBA" id="ARBA00023136"/>
    </source>
</evidence>
<evidence type="ECO:0000256" key="1">
    <source>
        <dbReference type="ARBA" id="ARBA00004370"/>
    </source>
</evidence>
<feature type="coiled-coil region" evidence="6">
    <location>
        <begin position="292"/>
        <end position="323"/>
    </location>
</feature>
<feature type="domain" description="Dynamin N-terminal" evidence="7">
    <location>
        <begin position="44"/>
        <end position="198"/>
    </location>
</feature>
<dbReference type="Gene3D" id="3.40.50.300">
    <property type="entry name" value="P-loop containing nucleotide triphosphate hydrolases"/>
    <property type="match status" value="2"/>
</dbReference>
<evidence type="ECO:0000256" key="6">
    <source>
        <dbReference type="SAM" id="Coils"/>
    </source>
</evidence>
<keyword evidence="9" id="KW-1185">Reference proteome</keyword>
<keyword evidence="5" id="KW-0472">Membrane</keyword>
<name>A0ABT9Z981_9BACI</name>
<accession>A0ABT9Z981</accession>
<dbReference type="Proteomes" id="UP001234495">
    <property type="component" value="Unassembled WGS sequence"/>
</dbReference>
<feature type="coiled-coil region" evidence="6">
    <location>
        <begin position="237"/>
        <end position="264"/>
    </location>
</feature>
<dbReference type="PANTHER" id="PTHR10465:SF0">
    <property type="entry name" value="SARCALUMENIN"/>
    <property type="match status" value="1"/>
</dbReference>
<sequence>MTATVKTDILIQRLITLHQQINNEEDKAKLVELVLKYHQEKLYIAFAGHFSAGKSSMINALLDEQVLPTSPIPTSANLVLLENGKPKVQLYSTNKEIIELNDHYSMEHIKEFCKQGDIERISIQKPYDHLSKNVVVMDTPGIDSTDAAHKLSTESMLHIADLIFYVTDYNHVQSEENFSFISEMKEKNKLIFLIVNQIDKHNESELPFQSFKTEIIESFAKIGLDDEDIFFTTLKKISNDENQLQEIKEIINRFIDEKEQHLDKNVTLSMKHVVLDHLEQYKSELQLTDINKSDVQLNMNDLLEQKRNVIREIDDEKKRAIELEQGIVNKVSAILKSSNIIPFETREKASLFIEACDPTYKVGFLFSKAKTEQERERRKQDLFQSLQSNVETQIVWHLTPLLKEYIDNYEITNVTIIQKAQEFSFQLSEDILNETLKPGASFNNQYVLTYSSDISELIKRKVKQKVMEIFEEIIEAIVSKKSSILPLLEEKQQKIEQELLAVEYLSNNIREYEVYEKSMLSVLESQKELFTITNVSEWLEQNPLHKRHVNGDEIIKKSKKLPEKLTETQHEKQAQPLLNNNQLFINQTESIISRLQYLNGFKDVTNSLKKKVGNYNSRTYTVALFGAFSAGKSSFANALIGHKLLPSSPNPTTATINKIAPPSPGKKHGHVEVKIKSKELLVDEVCNTIPLLKNSEKDFTVIHNQLLQLAADSTSEDETIKKYQTIFSEYEEITSDGMVIYTDVEHFQDYVANENKACIVEEVTVYYDCDITRAGITLVDTPGADSMHTRHTDVAFQYIKNADAILYVTYYNHPFSKGDREFLRQLGRVKDAFTLDKMFFIINAIDLAKDKQEVHLVKGYIEEQLLQQEIRNIRLYGVSSQHILNNQREMNQDFDKFHKQFEYFIEHELAETTIASIYEDLQQSNQRLLSMIEIAEKDATDKEKLKLHYLKVKEKIQQELSSITTNHVVKTVAQEIEELIFYVKQRLFLRFSDFFKEAFHPGAFTKDKNTQEILHNALQNFIRAIEFEVIQEIQATSLRIENFLQKTIEQEYLRIVQLVKEYTEDVSLSKPAVMKITSPKIRVESAKEWELQLKSALKLFRNPKSFFEKNEKQKMIDDMQEKFDSPLTGTLSEIKDDFSSYYFNVLEESILDLISNLKDQVDEGFNALMEVDLIDINEIKNINRELEDVIDIHH</sequence>
<evidence type="ECO:0000256" key="4">
    <source>
        <dbReference type="ARBA" id="ARBA00023134"/>
    </source>
</evidence>
<keyword evidence="2" id="KW-0547">Nucleotide-binding</keyword>
<dbReference type="InterPro" id="IPR045063">
    <property type="entry name" value="Dynamin_N"/>
</dbReference>
<keyword evidence="6" id="KW-0175">Coiled coil</keyword>
<evidence type="ECO:0000313" key="9">
    <source>
        <dbReference type="Proteomes" id="UP001234495"/>
    </source>
</evidence>
<protein>
    <submittedName>
        <fullName evidence="8">Small GTP-binding protein</fullName>
    </submittedName>
</protein>
<keyword evidence="3" id="KW-0378">Hydrolase</keyword>
<evidence type="ECO:0000259" key="7">
    <source>
        <dbReference type="Pfam" id="PF00350"/>
    </source>
</evidence>
<reference evidence="8 9" key="1">
    <citation type="submission" date="2023-07" db="EMBL/GenBank/DDBJ databases">
        <title>Genomic Encyclopedia of Type Strains, Phase IV (KMG-IV): sequencing the most valuable type-strain genomes for metagenomic binning, comparative biology and taxonomic classification.</title>
        <authorList>
            <person name="Goeker M."/>
        </authorList>
    </citation>
    <scope>NUCLEOTIDE SEQUENCE [LARGE SCALE GENOMIC DNA]</scope>
    <source>
        <strain evidence="8 9">DSM 29005</strain>
    </source>
</reference>
<dbReference type="EMBL" id="JAUSUD010000001">
    <property type="protein sequence ID" value="MDQ0228823.1"/>
    <property type="molecule type" value="Genomic_DNA"/>
</dbReference>
<gene>
    <name evidence="8" type="ORF">J2S19_000073</name>
</gene>
<dbReference type="Pfam" id="PF00350">
    <property type="entry name" value="Dynamin_N"/>
    <property type="match status" value="2"/>
</dbReference>
<dbReference type="CDD" id="cd09912">
    <property type="entry name" value="DLP_2"/>
    <property type="match status" value="1"/>
</dbReference>
<comment type="caution">
    <text evidence="8">The sequence shown here is derived from an EMBL/GenBank/DDBJ whole genome shotgun (WGS) entry which is preliminary data.</text>
</comment>
<evidence type="ECO:0000313" key="8">
    <source>
        <dbReference type="EMBL" id="MDQ0228823.1"/>
    </source>
</evidence>
<dbReference type="RefSeq" id="WP_307335536.1">
    <property type="nucleotide sequence ID" value="NZ_JAUSUD010000001.1"/>
</dbReference>
<dbReference type="InterPro" id="IPR027417">
    <property type="entry name" value="P-loop_NTPase"/>
</dbReference>
<comment type="subcellular location">
    <subcellularLocation>
        <location evidence="1">Membrane</location>
    </subcellularLocation>
</comment>
<dbReference type="InterPro" id="IPR027094">
    <property type="entry name" value="Mitofusin_fam"/>
</dbReference>